<evidence type="ECO:0000256" key="9">
    <source>
        <dbReference type="PIRSR" id="PIRSR006621-2"/>
    </source>
</evidence>
<evidence type="ECO:0000313" key="12">
    <source>
        <dbReference type="Proteomes" id="UP000199228"/>
    </source>
</evidence>
<dbReference type="GO" id="GO:0017150">
    <property type="term" value="F:tRNA dihydrouridine synthase activity"/>
    <property type="evidence" value="ECO:0007669"/>
    <property type="project" value="InterPro"/>
</dbReference>
<dbReference type="InterPro" id="IPR001269">
    <property type="entry name" value="DUS_fam"/>
</dbReference>
<feature type="domain" description="DUS-like FMN-binding" evidence="10">
    <location>
        <begin position="6"/>
        <end position="235"/>
    </location>
</feature>
<feature type="binding site" evidence="9">
    <location>
        <position position="138"/>
    </location>
    <ligand>
        <name>FMN</name>
        <dbReference type="ChEBI" id="CHEBI:58210"/>
    </ligand>
</feature>
<name>A0A1G6BTL5_EUBOX</name>
<keyword evidence="9" id="KW-0547">Nucleotide-binding</keyword>
<gene>
    <name evidence="11" type="ORF">SAMN02910417_01800</name>
</gene>
<evidence type="ECO:0000256" key="4">
    <source>
        <dbReference type="ARBA" id="ARBA00022694"/>
    </source>
</evidence>
<evidence type="ECO:0000256" key="2">
    <source>
        <dbReference type="ARBA" id="ARBA00022630"/>
    </source>
</evidence>
<dbReference type="RefSeq" id="WP_090174028.1">
    <property type="nucleotide sequence ID" value="NZ_FMXR01000012.1"/>
</dbReference>
<feature type="active site" description="Proton donor" evidence="8">
    <location>
        <position position="94"/>
    </location>
</feature>
<keyword evidence="5" id="KW-0521">NADP</keyword>
<dbReference type="Gene3D" id="3.20.20.70">
    <property type="entry name" value="Aldolase class I"/>
    <property type="match status" value="1"/>
</dbReference>
<comment type="similarity">
    <text evidence="7">Belongs to the dus family.</text>
</comment>
<dbReference type="InterPro" id="IPR018517">
    <property type="entry name" value="tRNA_hU_synthase_CS"/>
</dbReference>
<dbReference type="PANTHER" id="PTHR45846">
    <property type="entry name" value="TRNA-DIHYDROURIDINE(47) SYNTHASE [NAD(P)(+)]-LIKE"/>
    <property type="match status" value="1"/>
</dbReference>
<dbReference type="CDD" id="cd02801">
    <property type="entry name" value="DUS_like_FMN"/>
    <property type="match status" value="1"/>
</dbReference>
<dbReference type="EMBL" id="FMXR01000012">
    <property type="protein sequence ID" value="SDB23980.1"/>
    <property type="molecule type" value="Genomic_DNA"/>
</dbReference>
<feature type="binding site" evidence="9">
    <location>
        <begin position="223"/>
        <end position="224"/>
    </location>
    <ligand>
        <name>FMN</name>
        <dbReference type="ChEBI" id="CHEBI:58210"/>
    </ligand>
</feature>
<dbReference type="PROSITE" id="PS01136">
    <property type="entry name" value="UPF0034"/>
    <property type="match status" value="1"/>
</dbReference>
<dbReference type="Pfam" id="PF01207">
    <property type="entry name" value="Dus"/>
    <property type="match status" value="1"/>
</dbReference>
<dbReference type="STRING" id="1732.SAMN02910417_01800"/>
<evidence type="ECO:0000256" key="8">
    <source>
        <dbReference type="PIRSR" id="PIRSR006621-1"/>
    </source>
</evidence>
<dbReference type="InterPro" id="IPR013785">
    <property type="entry name" value="Aldolase_TIM"/>
</dbReference>
<organism evidence="11 12">
    <name type="scientific">Eubacterium oxidoreducens</name>
    <dbReference type="NCBI Taxonomy" id="1732"/>
    <lineage>
        <taxon>Bacteria</taxon>
        <taxon>Bacillati</taxon>
        <taxon>Bacillota</taxon>
        <taxon>Clostridia</taxon>
        <taxon>Eubacteriales</taxon>
        <taxon>Eubacteriaceae</taxon>
        <taxon>Eubacterium</taxon>
    </lineage>
</organism>
<feature type="binding site" evidence="9">
    <location>
        <position position="64"/>
    </location>
    <ligand>
        <name>FMN</name>
        <dbReference type="ChEBI" id="CHEBI:58210"/>
    </ligand>
</feature>
<comment type="function">
    <text evidence="7">Catalyzes the synthesis of 5,6-dihydrouridine (D), a modified base found in the D-loop of most tRNAs, via the reduction of the C5-C6 double bond in target uridines.</text>
</comment>
<evidence type="ECO:0000259" key="10">
    <source>
        <dbReference type="Pfam" id="PF01207"/>
    </source>
</evidence>
<evidence type="ECO:0000256" key="6">
    <source>
        <dbReference type="ARBA" id="ARBA00023002"/>
    </source>
</evidence>
<dbReference type="EC" id="1.3.1.-" evidence="7"/>
<reference evidence="11 12" key="1">
    <citation type="submission" date="2016-10" db="EMBL/GenBank/DDBJ databases">
        <authorList>
            <person name="de Groot N.N."/>
        </authorList>
    </citation>
    <scope>NUCLEOTIDE SEQUENCE [LARGE SCALE GENOMIC DNA]</scope>
    <source>
        <strain evidence="11 12">DSM 3217</strain>
    </source>
</reference>
<protein>
    <recommendedName>
        <fullName evidence="7">tRNA-dihydrouridine synthase</fullName>
        <ecNumber evidence="7">1.3.1.-</ecNumber>
    </recommendedName>
</protein>
<dbReference type="InterPro" id="IPR035587">
    <property type="entry name" value="DUS-like_FMN-bd"/>
</dbReference>
<keyword evidence="4 7" id="KW-0819">tRNA processing</keyword>
<dbReference type="Proteomes" id="UP000199228">
    <property type="component" value="Unassembled WGS sequence"/>
</dbReference>
<dbReference type="OrthoDB" id="9764501at2"/>
<feature type="binding site" evidence="9">
    <location>
        <position position="167"/>
    </location>
    <ligand>
        <name>FMN</name>
        <dbReference type="ChEBI" id="CHEBI:58210"/>
    </ligand>
</feature>
<keyword evidence="3 7" id="KW-0288">FMN</keyword>
<comment type="cofactor">
    <cofactor evidence="1 7 9">
        <name>FMN</name>
        <dbReference type="ChEBI" id="CHEBI:58210"/>
    </cofactor>
</comment>
<evidence type="ECO:0000256" key="1">
    <source>
        <dbReference type="ARBA" id="ARBA00001917"/>
    </source>
</evidence>
<keyword evidence="12" id="KW-1185">Reference proteome</keyword>
<sequence>MKYYFAPMEGIGGYIYRNAHAKYFRACDKYFAPFISPTYDTILKTREKEDVAPEHNDTIQLVPQILTNKAEYFLKTADVLMERGYREINLNLGCPSKTVVTKHKGAGFLENPIMLAGFFEELFNEIDKSGRDLKVSVKTRIGLYEEDEAPQIFRVFWDYPITELTVHPRLQEDYYKNKPHMNVFADIVKEAKVPLVYNGDLNSIEDIRSFEQQYPSVPAVMMGRGFYRNPNLLDGEPDRKVLYAFLKELEHNYSEVLPGDKTVLFKLKEIWSYLMEKFTGCEKQWKKIKKSQNLKQYDAVVEELFI</sequence>
<dbReference type="PIRSF" id="PIRSF006621">
    <property type="entry name" value="Dus"/>
    <property type="match status" value="1"/>
</dbReference>
<keyword evidence="2 7" id="KW-0285">Flavoprotein</keyword>
<dbReference type="GO" id="GO:0050660">
    <property type="term" value="F:flavin adenine dinucleotide binding"/>
    <property type="evidence" value="ECO:0007669"/>
    <property type="project" value="InterPro"/>
</dbReference>
<evidence type="ECO:0000256" key="5">
    <source>
        <dbReference type="ARBA" id="ARBA00022857"/>
    </source>
</evidence>
<evidence type="ECO:0000256" key="3">
    <source>
        <dbReference type="ARBA" id="ARBA00022643"/>
    </source>
</evidence>
<dbReference type="GO" id="GO:0003723">
    <property type="term" value="F:RNA binding"/>
    <property type="evidence" value="ECO:0007669"/>
    <property type="project" value="TreeGrafter"/>
</dbReference>
<accession>A0A1G6BTL5</accession>
<keyword evidence="6 7" id="KW-0560">Oxidoreductase</keyword>
<dbReference type="AlphaFoldDB" id="A0A1G6BTL5"/>
<evidence type="ECO:0000313" key="11">
    <source>
        <dbReference type="EMBL" id="SDB23980.1"/>
    </source>
</evidence>
<dbReference type="SUPFAM" id="SSF51395">
    <property type="entry name" value="FMN-linked oxidoreductases"/>
    <property type="match status" value="1"/>
</dbReference>
<evidence type="ECO:0000256" key="7">
    <source>
        <dbReference type="PIRNR" id="PIRNR006621"/>
    </source>
</evidence>
<proteinExistence type="inferred from homology"/>
<dbReference type="PANTHER" id="PTHR45846:SF1">
    <property type="entry name" value="TRNA-DIHYDROURIDINE(47) SYNTHASE [NAD(P)(+)]-LIKE"/>
    <property type="match status" value="1"/>
</dbReference>